<protein>
    <submittedName>
        <fullName evidence="2">Uncharacterized protein</fullName>
    </submittedName>
</protein>
<accession>A0A154BTG3</accession>
<feature type="signal peptide" evidence="1">
    <location>
        <begin position="1"/>
        <end position="20"/>
    </location>
</feature>
<name>A0A154BTG3_ANASB</name>
<dbReference type="EMBL" id="LSGP01000013">
    <property type="protein sequence ID" value="KYZ77219.1"/>
    <property type="molecule type" value="Genomic_DNA"/>
</dbReference>
<keyword evidence="3" id="KW-1185">Reference proteome</keyword>
<dbReference type="Proteomes" id="UP000076268">
    <property type="component" value="Unassembled WGS sequence"/>
</dbReference>
<evidence type="ECO:0000313" key="3">
    <source>
        <dbReference type="Proteomes" id="UP000076268"/>
    </source>
</evidence>
<dbReference type="OrthoDB" id="1679609at2"/>
<feature type="chain" id="PRO_5007594987" evidence="1">
    <location>
        <begin position="21"/>
        <end position="197"/>
    </location>
</feature>
<reference evidence="2 3" key="1">
    <citation type="submission" date="2016-02" db="EMBL/GenBank/DDBJ databases">
        <title>Anaerosporomusa subterraneum gen. nov., sp. nov., a spore-forming obligate anaerobe isolated from saprolite.</title>
        <authorList>
            <person name="Choi J.K."/>
            <person name="Shah M."/>
            <person name="Yee N."/>
        </authorList>
    </citation>
    <scope>NUCLEOTIDE SEQUENCE [LARGE SCALE GENOMIC DNA]</scope>
    <source>
        <strain evidence="2 3">RU4</strain>
    </source>
</reference>
<evidence type="ECO:0000313" key="2">
    <source>
        <dbReference type="EMBL" id="KYZ77219.1"/>
    </source>
</evidence>
<dbReference type="STRING" id="1794912.AXX12_03540"/>
<comment type="caution">
    <text evidence="2">The sequence shown here is derived from an EMBL/GenBank/DDBJ whole genome shotgun (WGS) entry which is preliminary data.</text>
</comment>
<evidence type="ECO:0000256" key="1">
    <source>
        <dbReference type="SAM" id="SignalP"/>
    </source>
</evidence>
<dbReference type="RefSeq" id="WP_066239155.1">
    <property type="nucleotide sequence ID" value="NZ_LSGP01000013.1"/>
</dbReference>
<proteinExistence type="predicted"/>
<gene>
    <name evidence="2" type="ORF">AXX12_03540</name>
</gene>
<keyword evidence="1" id="KW-0732">Signal</keyword>
<sequence length="197" mass="22595">MKKIVVCVFLLLLIASQTLAMSPVNTFIIRDAQEYGRRLAFENYSSFMTPWTAFEEKAQRLSEFTEQAQIFTPYILVAANAREKALSNQPILLENSEKALAQYNGYLVFSITIHSQDPSAPVKLNAKLVQDKQTLTAYYISPPTYSQYNVNGKILASAQFYLYFVDKTLLRNRPVLLLLTDDTKHNRSFFFDLEKVL</sequence>
<dbReference type="AlphaFoldDB" id="A0A154BTG3"/>
<organism evidence="2 3">
    <name type="scientific">Anaerosporomusa subterranea</name>
    <dbReference type="NCBI Taxonomy" id="1794912"/>
    <lineage>
        <taxon>Bacteria</taxon>
        <taxon>Bacillati</taxon>
        <taxon>Bacillota</taxon>
        <taxon>Negativicutes</taxon>
        <taxon>Acetonemataceae</taxon>
        <taxon>Anaerosporomusa</taxon>
    </lineage>
</organism>